<proteinExistence type="predicted"/>
<evidence type="ECO:0000313" key="1">
    <source>
        <dbReference type="EMBL" id="CRK87470.1"/>
    </source>
</evidence>
<sequence>MQEKCKFHFIIVIISYVNEFSKYLRLDPFPSKSNKSMEKKRISVYFVAYVIGTKTKTKADSKCDMCMKEKRKKISMPEHEAMDLHKYLTRDLIGRFILLTAEYKQTKRISR</sequence>
<reference evidence="1 2" key="1">
    <citation type="submission" date="2015-04" db="EMBL/GenBank/DDBJ databases">
        <authorList>
            <person name="Syromyatnikov M.Y."/>
            <person name="Popov V.N."/>
        </authorList>
    </citation>
    <scope>NUCLEOTIDE SEQUENCE [LARGE SCALE GENOMIC DNA]</scope>
</reference>
<organism evidence="1 2">
    <name type="scientific">Clunio marinus</name>
    <dbReference type="NCBI Taxonomy" id="568069"/>
    <lineage>
        <taxon>Eukaryota</taxon>
        <taxon>Metazoa</taxon>
        <taxon>Ecdysozoa</taxon>
        <taxon>Arthropoda</taxon>
        <taxon>Hexapoda</taxon>
        <taxon>Insecta</taxon>
        <taxon>Pterygota</taxon>
        <taxon>Neoptera</taxon>
        <taxon>Endopterygota</taxon>
        <taxon>Diptera</taxon>
        <taxon>Nematocera</taxon>
        <taxon>Chironomoidea</taxon>
        <taxon>Chironomidae</taxon>
        <taxon>Clunio</taxon>
    </lineage>
</organism>
<evidence type="ECO:0000313" key="2">
    <source>
        <dbReference type="Proteomes" id="UP000183832"/>
    </source>
</evidence>
<dbReference type="AlphaFoldDB" id="A0A1J1HLZ7"/>
<dbReference type="Proteomes" id="UP000183832">
    <property type="component" value="Unassembled WGS sequence"/>
</dbReference>
<keyword evidence="2" id="KW-1185">Reference proteome</keyword>
<accession>A0A1J1HLZ7</accession>
<protein>
    <submittedName>
        <fullName evidence="1">CLUMA_CG001271, isoform A</fullName>
    </submittedName>
</protein>
<name>A0A1J1HLZ7_9DIPT</name>
<dbReference type="EMBL" id="CVRI01000004">
    <property type="protein sequence ID" value="CRK87470.1"/>
    <property type="molecule type" value="Genomic_DNA"/>
</dbReference>
<gene>
    <name evidence="1" type="ORF">CLUMA_CG001271</name>
</gene>